<evidence type="ECO:0000256" key="5">
    <source>
        <dbReference type="SAM" id="Phobius"/>
    </source>
</evidence>
<comment type="caution">
    <text evidence="7">The sequence shown here is derived from an EMBL/GenBank/DDBJ whole genome shotgun (WGS) entry which is preliminary data.</text>
</comment>
<keyword evidence="3 5" id="KW-1133">Transmembrane helix</keyword>
<evidence type="ECO:0000313" key="7">
    <source>
        <dbReference type="EMBL" id="KAJ8068170.1"/>
    </source>
</evidence>
<evidence type="ECO:0000313" key="8">
    <source>
        <dbReference type="Proteomes" id="UP001152300"/>
    </source>
</evidence>
<feature type="transmembrane region" description="Helical" evidence="5">
    <location>
        <begin position="47"/>
        <end position="65"/>
    </location>
</feature>
<dbReference type="GO" id="GO:0016020">
    <property type="term" value="C:membrane"/>
    <property type="evidence" value="ECO:0007669"/>
    <property type="project" value="UniProtKB-SubCell"/>
</dbReference>
<evidence type="ECO:0000256" key="4">
    <source>
        <dbReference type="ARBA" id="ARBA00023136"/>
    </source>
</evidence>
<evidence type="ECO:0000256" key="3">
    <source>
        <dbReference type="ARBA" id="ARBA00022989"/>
    </source>
</evidence>
<dbReference type="AlphaFoldDB" id="A0A9X0ASY4"/>
<evidence type="ECO:0000259" key="6">
    <source>
        <dbReference type="Pfam" id="PF13813"/>
    </source>
</evidence>
<evidence type="ECO:0000256" key="2">
    <source>
        <dbReference type="ARBA" id="ARBA00022692"/>
    </source>
</evidence>
<feature type="transmembrane region" description="Helical" evidence="5">
    <location>
        <begin position="142"/>
        <end position="160"/>
    </location>
</feature>
<gene>
    <name evidence="7" type="ORF">OCU04_003740</name>
</gene>
<dbReference type="OrthoDB" id="1077582at2759"/>
<feature type="transmembrane region" description="Helical" evidence="5">
    <location>
        <begin position="209"/>
        <end position="226"/>
    </location>
</feature>
<feature type="transmembrane region" description="Helical" evidence="5">
    <location>
        <begin position="71"/>
        <end position="92"/>
    </location>
</feature>
<organism evidence="7 8">
    <name type="scientific">Sclerotinia nivalis</name>
    <dbReference type="NCBI Taxonomy" id="352851"/>
    <lineage>
        <taxon>Eukaryota</taxon>
        <taxon>Fungi</taxon>
        <taxon>Dikarya</taxon>
        <taxon>Ascomycota</taxon>
        <taxon>Pezizomycotina</taxon>
        <taxon>Leotiomycetes</taxon>
        <taxon>Helotiales</taxon>
        <taxon>Sclerotiniaceae</taxon>
        <taxon>Sclerotinia</taxon>
    </lineage>
</organism>
<keyword evidence="8" id="KW-1185">Reference proteome</keyword>
<reference evidence="7" key="1">
    <citation type="submission" date="2022-11" db="EMBL/GenBank/DDBJ databases">
        <title>Genome Resource of Sclerotinia nivalis Strain SnTB1, a Plant Pathogen Isolated from American Ginseng.</title>
        <authorList>
            <person name="Fan S."/>
        </authorList>
    </citation>
    <scope>NUCLEOTIDE SEQUENCE</scope>
    <source>
        <strain evidence="7">SnTB1</strain>
    </source>
</reference>
<feature type="domain" description="Wax synthase" evidence="6">
    <location>
        <begin position="91"/>
        <end position="164"/>
    </location>
</feature>
<proteinExistence type="predicted"/>
<dbReference type="Proteomes" id="UP001152300">
    <property type="component" value="Unassembled WGS sequence"/>
</dbReference>
<keyword evidence="2 5" id="KW-0812">Transmembrane</keyword>
<protein>
    <recommendedName>
        <fullName evidence="6">Wax synthase domain-containing protein</fullName>
    </recommendedName>
</protein>
<dbReference type="EMBL" id="JAPEIS010000003">
    <property type="protein sequence ID" value="KAJ8068170.1"/>
    <property type="molecule type" value="Genomic_DNA"/>
</dbReference>
<keyword evidence="4 5" id="KW-0472">Membrane</keyword>
<dbReference type="Pfam" id="PF13813">
    <property type="entry name" value="MBOAT_2"/>
    <property type="match status" value="1"/>
</dbReference>
<dbReference type="InterPro" id="IPR032805">
    <property type="entry name" value="Wax_synthase_dom"/>
</dbReference>
<name>A0A9X0ASY4_9HELO</name>
<accession>A0A9X0ASY4</accession>
<sequence>MAWLCYLLWKIIDVFQRFYQNSLQVGDYGPDKEQFFRRIHQVTIREICIRLTLPVLWILPEMLVISAHHNFISAIAVFIGGAQVIPGWNFAVYGSLGEAYTIRRYWGIVWHQFLRRDLIGWASFMSSNIFRIPQTSKYNKFAMLYLVFFSSACMHAMIYLPAKMRILGCGVSHIFQWYSLCPCAIIAEDIAQKLGKKVLRHHGRTDSRWCYWFGYLWVWGFFAWSLPKNVFPKDDCVP</sequence>
<comment type="subcellular location">
    <subcellularLocation>
        <location evidence="1">Membrane</location>
        <topology evidence="1">Multi-pass membrane protein</topology>
    </subcellularLocation>
</comment>
<evidence type="ECO:0000256" key="1">
    <source>
        <dbReference type="ARBA" id="ARBA00004141"/>
    </source>
</evidence>